<dbReference type="Gene3D" id="1.10.10.10">
    <property type="entry name" value="Winged helix-like DNA-binding domain superfamily/Winged helix DNA-binding domain"/>
    <property type="match status" value="1"/>
</dbReference>
<dbReference type="GO" id="GO:0006351">
    <property type="term" value="P:DNA-templated transcription"/>
    <property type="evidence" value="ECO:0007669"/>
    <property type="project" value="InterPro"/>
</dbReference>
<dbReference type="KEGG" id="swd:Swoo_0216"/>
<name>B1KMA4_SHEWM</name>
<feature type="domain" description="Transcriptional repressor PaaX-like N-terminal" evidence="1">
    <location>
        <begin position="23"/>
        <end position="88"/>
    </location>
</feature>
<dbReference type="PIRSF" id="PIRSF020623">
    <property type="entry name" value="PaaX"/>
    <property type="match status" value="1"/>
</dbReference>
<dbReference type="InterPro" id="IPR036388">
    <property type="entry name" value="WH-like_DNA-bd_sf"/>
</dbReference>
<dbReference type="InterPro" id="IPR012906">
    <property type="entry name" value="PaaX-like_N"/>
</dbReference>
<dbReference type="PANTHER" id="PTHR30319">
    <property type="entry name" value="PHENYLACETIC ACID REGULATOR-RELATED TRANSCRIPTIONAL REPRESSOR"/>
    <property type="match status" value="1"/>
</dbReference>
<reference evidence="3 4" key="1">
    <citation type="submission" date="2008-02" db="EMBL/GenBank/DDBJ databases">
        <title>Complete sequence of Shewanella woodyi ATCC 51908.</title>
        <authorList>
            <consortium name="US DOE Joint Genome Institute"/>
            <person name="Copeland A."/>
            <person name="Lucas S."/>
            <person name="Lapidus A."/>
            <person name="Glavina del Rio T."/>
            <person name="Dalin E."/>
            <person name="Tice H."/>
            <person name="Bruce D."/>
            <person name="Goodwin L."/>
            <person name="Pitluck S."/>
            <person name="Sims D."/>
            <person name="Brettin T."/>
            <person name="Detter J.C."/>
            <person name="Han C."/>
            <person name="Kuske C.R."/>
            <person name="Schmutz J."/>
            <person name="Larimer F."/>
            <person name="Land M."/>
            <person name="Hauser L."/>
            <person name="Kyrpides N."/>
            <person name="Lykidis A."/>
            <person name="Zhao J.-S."/>
            <person name="Richardson P."/>
        </authorList>
    </citation>
    <scope>NUCLEOTIDE SEQUENCE [LARGE SCALE GENOMIC DNA]</scope>
    <source>
        <strain evidence="4">ATCC 51908 / MS32</strain>
    </source>
</reference>
<evidence type="ECO:0000313" key="4">
    <source>
        <dbReference type="Proteomes" id="UP000002168"/>
    </source>
</evidence>
<protein>
    <submittedName>
        <fullName evidence="3">Transcriptional regulator, PaaX family</fullName>
    </submittedName>
</protein>
<accession>B1KMA4</accession>
<dbReference type="Proteomes" id="UP000002168">
    <property type="component" value="Chromosome"/>
</dbReference>
<dbReference type="Pfam" id="PF08223">
    <property type="entry name" value="PaaX_C"/>
    <property type="match status" value="1"/>
</dbReference>
<dbReference type="PANTHER" id="PTHR30319:SF1">
    <property type="entry name" value="TRANSCRIPTIONAL REPRESSOR PAAX"/>
    <property type="match status" value="1"/>
</dbReference>
<evidence type="ECO:0000259" key="1">
    <source>
        <dbReference type="Pfam" id="PF07848"/>
    </source>
</evidence>
<gene>
    <name evidence="3" type="ordered locus">Swoo_0216</name>
</gene>
<dbReference type="Gene3D" id="1.20.58.1460">
    <property type="match status" value="1"/>
</dbReference>
<feature type="domain" description="Transcriptional repressor PaaX-like C-terminal" evidence="2">
    <location>
        <begin position="192"/>
        <end position="280"/>
    </location>
</feature>
<dbReference type="EMBL" id="CP000961">
    <property type="protein sequence ID" value="ACA84517.1"/>
    <property type="molecule type" value="Genomic_DNA"/>
</dbReference>
<evidence type="ECO:0000259" key="2">
    <source>
        <dbReference type="Pfam" id="PF08223"/>
    </source>
</evidence>
<dbReference type="Pfam" id="PF07848">
    <property type="entry name" value="PaaX"/>
    <property type="match status" value="1"/>
</dbReference>
<keyword evidence="4" id="KW-1185">Reference proteome</keyword>
<dbReference type="AlphaFoldDB" id="B1KMA4"/>
<evidence type="ECO:0000313" key="3">
    <source>
        <dbReference type="EMBL" id="ACA84517.1"/>
    </source>
</evidence>
<dbReference type="eggNOG" id="COG3327">
    <property type="taxonomic scope" value="Bacteria"/>
</dbReference>
<proteinExistence type="predicted"/>
<dbReference type="HOGENOM" id="CLU_067515_2_0_6"/>
<sequence length="311" mass="35588">MASEDNYLKFINQRVEKSSSGPSMLVTLFGDLVSQHGNWIWLGSLITGLKPFGYSERLIRTSVFRLVKSDWLITKKVGRRTYYALSETAKAHHDKAARRIYSSEPSSLADAWTVVIPIFVPDNVKETFKKQLQWLGFSPLTNGAYAHLEVDKQSLEDTLLELGLKDAVIVLSCKVDGSHSKNVFKRLVKEYWGLETLEASYKEFLDAYRPLIIKFNKGKMPSDETCFLLRILLIHEYRRILLKDKQLPEDMLPNGWVGFEAHELVGKLYAQLAQASVNYAVENLENAQGHLPYVSAKFWQRFLLNKLSVEP</sequence>
<organism evidence="3 4">
    <name type="scientific">Shewanella woodyi (strain ATCC 51908 / MS32)</name>
    <dbReference type="NCBI Taxonomy" id="392500"/>
    <lineage>
        <taxon>Bacteria</taxon>
        <taxon>Pseudomonadati</taxon>
        <taxon>Pseudomonadota</taxon>
        <taxon>Gammaproteobacteria</taxon>
        <taxon>Alteromonadales</taxon>
        <taxon>Shewanellaceae</taxon>
        <taxon>Shewanella</taxon>
    </lineage>
</organism>
<dbReference type="InterPro" id="IPR013225">
    <property type="entry name" value="PaaX_C"/>
</dbReference>
<dbReference type="STRING" id="392500.Swoo_0216"/>
<dbReference type="InterPro" id="IPR011965">
    <property type="entry name" value="PaaX_trns_reg"/>
</dbReference>